<accession>A0ABY6D1I2</accession>
<evidence type="ECO:0000313" key="2">
    <source>
        <dbReference type="EMBL" id="UXX77720.1"/>
    </source>
</evidence>
<protein>
    <submittedName>
        <fullName evidence="2">Uncharacterized protein</fullName>
    </submittedName>
</protein>
<evidence type="ECO:0000256" key="1">
    <source>
        <dbReference type="SAM" id="MobiDB-lite"/>
    </source>
</evidence>
<feature type="compositionally biased region" description="Polar residues" evidence="1">
    <location>
        <begin position="14"/>
        <end position="23"/>
    </location>
</feature>
<feature type="region of interest" description="Disordered" evidence="1">
    <location>
        <begin position="1"/>
        <end position="78"/>
    </location>
</feature>
<reference evidence="2" key="1">
    <citation type="submission" date="2022-10" db="EMBL/GenBank/DDBJ databases">
        <title>Comparative genomics and taxonomic characterization of three novel marine species of genus Reichenbachiella exhibiting antioxidant and polysaccharide degradation activities.</title>
        <authorList>
            <person name="Muhammad N."/>
            <person name="Lee Y.-J."/>
            <person name="Ko J."/>
            <person name="Kim S.-G."/>
        </authorList>
    </citation>
    <scope>NUCLEOTIDE SEQUENCE</scope>
    <source>
        <strain evidence="2">Wsw4-B4</strain>
    </source>
</reference>
<proteinExistence type="predicted"/>
<evidence type="ECO:0000313" key="3">
    <source>
        <dbReference type="Proteomes" id="UP001062165"/>
    </source>
</evidence>
<keyword evidence="3" id="KW-1185">Reference proteome</keyword>
<gene>
    <name evidence="2" type="ORF">N7E81_10100</name>
</gene>
<dbReference type="RefSeq" id="WP_263049467.1">
    <property type="nucleotide sequence ID" value="NZ_CP106735.1"/>
</dbReference>
<sequence>MQYQKKPNLDPKPRQNTSTNKTQGRIGPLAPTEKDTKETEDIQNDYWRSLFAQPSFEKEGQTPNPLIPPSKKEANIHDPWPNLFHQKTNKEKTHTPPAKQAEALPRAKAMEDGKAGKTAAIPESENALLLDSMNETPYPDLNHDLMTQHACENDATTVVNPWGVEFMLNNILDSTQINKIKAEAEKPKADKDPIKSVLATVMRGMSRFLGRTKGSKLSGNLTVNIPISNPKVAVSLGLEAEQEKKDDKPSSTEDAHIGVKFSATAGITLDISKEISGKADLNVFLGAESTNRDTTAQLLSYGFYKAGRVTGDILNDWETVVVNPSGLTSSAAIYYGLNYIYGDKNKSVLDRAMDSSDAEESIEDIENKLFAEDANADKNEVTFGGGLKAELEAGDKNNNIKGAIEATRTSKINQDSIKNSQKDAKKDIGFLSDYKTGSHEEFEMKLSGALKVGKVSGSRDFTWLFGKEDNNDSEQSDKKNSSWKFKQFDFQTAYAIENISKLKLTQKELIQQLVQAATETYGKEKDLAKKKDSLADLQPLNSTAASNELYNQIKASQKQEEIQDNKQHWLDALVQTGSARAMDGITKNTDLVDVDDTIEVQMKISAENKSTPKITFQIVRITKTKVDLEVVEATVVDSTPLGIWTYTP</sequence>
<name>A0ABY6D1I2_9BACT</name>
<dbReference type="EMBL" id="CP106735">
    <property type="protein sequence ID" value="UXX77720.1"/>
    <property type="molecule type" value="Genomic_DNA"/>
</dbReference>
<dbReference type="Proteomes" id="UP001062165">
    <property type="component" value="Chromosome"/>
</dbReference>
<organism evidence="2 3">
    <name type="scientific">Reichenbachiella carrageenanivorans</name>
    <dbReference type="NCBI Taxonomy" id="2979869"/>
    <lineage>
        <taxon>Bacteria</taxon>
        <taxon>Pseudomonadati</taxon>
        <taxon>Bacteroidota</taxon>
        <taxon>Cytophagia</taxon>
        <taxon>Cytophagales</taxon>
        <taxon>Reichenbachiellaceae</taxon>
        <taxon>Reichenbachiella</taxon>
    </lineage>
</organism>
<feature type="region of interest" description="Disordered" evidence="1">
    <location>
        <begin position="87"/>
        <end position="106"/>
    </location>
</feature>